<evidence type="ECO:0000256" key="2">
    <source>
        <dbReference type="PROSITE-ProRule" id="PRU00335"/>
    </source>
</evidence>
<dbReference type="RefSeq" id="WP_229705353.1">
    <property type="nucleotide sequence ID" value="NZ_BMCS01000003.1"/>
</dbReference>
<evidence type="ECO:0000259" key="3">
    <source>
        <dbReference type="PROSITE" id="PS50977"/>
    </source>
</evidence>
<evidence type="ECO:0000313" key="5">
    <source>
        <dbReference type="Proteomes" id="UP000632454"/>
    </source>
</evidence>
<dbReference type="SUPFAM" id="SSF48498">
    <property type="entry name" value="Tetracyclin repressor-like, C-terminal domain"/>
    <property type="match status" value="1"/>
</dbReference>
<comment type="caution">
    <text evidence="4">The sequence shown here is derived from an EMBL/GenBank/DDBJ whole genome shotgun (WGS) entry which is preliminary data.</text>
</comment>
<organism evidence="4 5">
    <name type="scientific">Williamsia phyllosphaerae</name>
    <dbReference type="NCBI Taxonomy" id="885042"/>
    <lineage>
        <taxon>Bacteria</taxon>
        <taxon>Bacillati</taxon>
        <taxon>Actinomycetota</taxon>
        <taxon>Actinomycetes</taxon>
        <taxon>Mycobacteriales</taxon>
        <taxon>Nocardiaceae</taxon>
        <taxon>Williamsia</taxon>
    </lineage>
</organism>
<name>A0ABQ1V6U7_9NOCA</name>
<evidence type="ECO:0000256" key="1">
    <source>
        <dbReference type="ARBA" id="ARBA00023125"/>
    </source>
</evidence>
<dbReference type="Proteomes" id="UP000632454">
    <property type="component" value="Unassembled WGS sequence"/>
</dbReference>
<accession>A0ABQ1V6U7</accession>
<sequence length="212" mass="23383">MAEETGRRYAGRDPATRRAARRDQLMAAGLELFATQGYTRVSVKQVCDSAKLTQRYFYESFVDREDLLLGVYDAVVAETRHQVDRALAQSATDVVDLAQSALGAFIGHLTDDPRLARIMLLEVVGVSPRLEDRRYRVIHDFADLILAAGMTSSQIEDTSAPEFRLVAVGLVGAVNQLLVDWVLGNGSHDPDAILSVCTGLFAASFERFYDRA</sequence>
<dbReference type="InterPro" id="IPR036271">
    <property type="entry name" value="Tet_transcr_reg_TetR-rel_C_sf"/>
</dbReference>
<dbReference type="PROSITE" id="PS50977">
    <property type="entry name" value="HTH_TETR_2"/>
    <property type="match status" value="1"/>
</dbReference>
<feature type="DNA-binding region" description="H-T-H motif" evidence="2">
    <location>
        <begin position="42"/>
        <end position="61"/>
    </location>
</feature>
<dbReference type="InterPro" id="IPR001647">
    <property type="entry name" value="HTH_TetR"/>
</dbReference>
<proteinExistence type="predicted"/>
<protein>
    <submittedName>
        <fullName evidence="4">TetR family transcriptional regulator</fullName>
    </submittedName>
</protein>
<feature type="domain" description="HTH tetR-type" evidence="3">
    <location>
        <begin position="19"/>
        <end position="79"/>
    </location>
</feature>
<dbReference type="EMBL" id="BMCS01000003">
    <property type="protein sequence ID" value="GGF40618.1"/>
    <property type="molecule type" value="Genomic_DNA"/>
</dbReference>
<dbReference type="PANTHER" id="PTHR43479:SF11">
    <property type="entry name" value="ACREF_ENVCD OPERON REPRESSOR-RELATED"/>
    <property type="match status" value="1"/>
</dbReference>
<dbReference type="PANTHER" id="PTHR43479">
    <property type="entry name" value="ACREF/ENVCD OPERON REPRESSOR-RELATED"/>
    <property type="match status" value="1"/>
</dbReference>
<dbReference type="SUPFAM" id="SSF46689">
    <property type="entry name" value="Homeodomain-like"/>
    <property type="match status" value="1"/>
</dbReference>
<evidence type="ECO:0000313" key="4">
    <source>
        <dbReference type="EMBL" id="GGF40618.1"/>
    </source>
</evidence>
<dbReference type="Gene3D" id="1.10.357.10">
    <property type="entry name" value="Tetracycline Repressor, domain 2"/>
    <property type="match status" value="1"/>
</dbReference>
<gene>
    <name evidence="4" type="ORF">GCM10007298_40450</name>
</gene>
<keyword evidence="5" id="KW-1185">Reference proteome</keyword>
<reference evidence="5" key="1">
    <citation type="journal article" date="2019" name="Int. J. Syst. Evol. Microbiol.">
        <title>The Global Catalogue of Microorganisms (GCM) 10K type strain sequencing project: providing services to taxonomists for standard genome sequencing and annotation.</title>
        <authorList>
            <consortium name="The Broad Institute Genomics Platform"/>
            <consortium name="The Broad Institute Genome Sequencing Center for Infectious Disease"/>
            <person name="Wu L."/>
            <person name="Ma J."/>
        </authorList>
    </citation>
    <scope>NUCLEOTIDE SEQUENCE [LARGE SCALE GENOMIC DNA]</scope>
    <source>
        <strain evidence="5">CCM 7855</strain>
    </source>
</reference>
<keyword evidence="1 2" id="KW-0238">DNA-binding</keyword>
<dbReference type="InterPro" id="IPR009057">
    <property type="entry name" value="Homeodomain-like_sf"/>
</dbReference>
<dbReference type="InterPro" id="IPR050624">
    <property type="entry name" value="HTH-type_Tx_Regulator"/>
</dbReference>
<dbReference type="Pfam" id="PF00440">
    <property type="entry name" value="TetR_N"/>
    <property type="match status" value="1"/>
</dbReference>